<evidence type="ECO:0000256" key="1">
    <source>
        <dbReference type="ARBA" id="ARBA00006068"/>
    </source>
</evidence>
<dbReference type="Pfam" id="PF03816">
    <property type="entry name" value="LytR_cpsA_psr"/>
    <property type="match status" value="1"/>
</dbReference>
<feature type="domain" description="Cell envelope-related transcriptional attenuator" evidence="4">
    <location>
        <begin position="249"/>
        <end position="395"/>
    </location>
</feature>
<organism evidence="5 6">
    <name type="scientific">Blautia luti</name>
    <dbReference type="NCBI Taxonomy" id="89014"/>
    <lineage>
        <taxon>Bacteria</taxon>
        <taxon>Bacillati</taxon>
        <taxon>Bacillota</taxon>
        <taxon>Clostridia</taxon>
        <taxon>Lachnospirales</taxon>
        <taxon>Lachnospiraceae</taxon>
        <taxon>Blautia</taxon>
    </lineage>
</organism>
<dbReference type="RefSeq" id="WP_144094147.1">
    <property type="nucleotide sequence ID" value="NZ_CABHMX010000002.1"/>
</dbReference>
<keyword evidence="3" id="KW-1133">Transmembrane helix</keyword>
<comment type="similarity">
    <text evidence="1">Belongs to the LytR/CpsA/Psr (LCP) family.</text>
</comment>
<feature type="compositionally biased region" description="Low complexity" evidence="2">
    <location>
        <begin position="521"/>
        <end position="542"/>
    </location>
</feature>
<evidence type="ECO:0000313" key="5">
    <source>
        <dbReference type="EMBL" id="VUX39579.1"/>
    </source>
</evidence>
<keyword evidence="3" id="KW-0472">Membrane</keyword>
<feature type="transmembrane region" description="Helical" evidence="3">
    <location>
        <begin position="12"/>
        <end position="31"/>
    </location>
</feature>
<accession>A0A564W3T7</accession>
<gene>
    <name evidence="5" type="primary">lytR_1</name>
    <name evidence="5" type="ORF">RSSSTS7063_00173</name>
</gene>
<dbReference type="PANTHER" id="PTHR33392:SF6">
    <property type="entry name" value="POLYISOPRENYL-TEICHOIC ACID--PEPTIDOGLYCAN TEICHOIC ACID TRANSFERASE TAGU"/>
    <property type="match status" value="1"/>
</dbReference>
<feature type="region of interest" description="Disordered" evidence="2">
    <location>
        <begin position="476"/>
        <end position="542"/>
    </location>
</feature>
<dbReference type="NCBIfam" id="TIGR00350">
    <property type="entry name" value="lytR_cpsA_psr"/>
    <property type="match status" value="1"/>
</dbReference>
<dbReference type="InterPro" id="IPR004474">
    <property type="entry name" value="LytR_CpsA_psr"/>
</dbReference>
<keyword evidence="6" id="KW-1185">Reference proteome</keyword>
<dbReference type="AlphaFoldDB" id="A0A564W3T7"/>
<protein>
    <submittedName>
        <fullName evidence="5">Transcriptional regulator LytR</fullName>
    </submittedName>
</protein>
<dbReference type="Gene3D" id="3.40.630.190">
    <property type="entry name" value="LCP protein"/>
    <property type="match status" value="1"/>
</dbReference>
<dbReference type="Gene3D" id="3.40.190.10">
    <property type="entry name" value="Periplasmic binding protein-like II"/>
    <property type="match status" value="1"/>
</dbReference>
<evidence type="ECO:0000313" key="6">
    <source>
        <dbReference type="Proteomes" id="UP000408482"/>
    </source>
</evidence>
<name>A0A564W3T7_9FIRM</name>
<dbReference type="EMBL" id="CABHNW010000126">
    <property type="protein sequence ID" value="VUX39579.1"/>
    <property type="molecule type" value="Genomic_DNA"/>
</dbReference>
<evidence type="ECO:0000256" key="3">
    <source>
        <dbReference type="SAM" id="Phobius"/>
    </source>
</evidence>
<feature type="transmembrane region" description="Helical" evidence="3">
    <location>
        <begin position="66"/>
        <end position="88"/>
    </location>
</feature>
<keyword evidence="3" id="KW-0812">Transmembrane</keyword>
<feature type="compositionally biased region" description="Low complexity" evidence="2">
    <location>
        <begin position="493"/>
        <end position="510"/>
    </location>
</feature>
<dbReference type="Proteomes" id="UP000408482">
    <property type="component" value="Unassembled WGS sequence"/>
</dbReference>
<evidence type="ECO:0000256" key="2">
    <source>
        <dbReference type="SAM" id="MobiDB-lite"/>
    </source>
</evidence>
<dbReference type="PANTHER" id="PTHR33392">
    <property type="entry name" value="POLYISOPRENYL-TEICHOIC ACID--PEPTIDOGLYCAN TEICHOIC ACID TRANSFERASE TAGU"/>
    <property type="match status" value="1"/>
</dbReference>
<sequence length="542" mass="58548">MRKMGKHIPGLIVTLVVLITAIIFAVMLLNMKVIPTKFIAVIGLVMLVLIVIVGALVWSTDGKIRFVVGVILAAVFAAVFILGSMYVYKTHSTLAGISGVNTEVTEVGIYVRADDSADSIEATADYVYGVLTDLDRANSDKAIQEVDSETGKTVQVQEYAGLTELVDGLLNGQTGAIVLNSAYLSVIEEMDGYSDISSRIKELTVKKVETTIAPQETEAKAEESTNDGSVYTIFISGIDSRSGLVAKSRSDSNIIATVNTATRQVLLVSTPRDYFVPLSISGGQRDKLTHAGIYGINVCMDTLGMLYNEDINYYFRINFAGFEQLINALGGVTVYSDYDFDSKNETGYHFNQGENYLNGEQALVFSRERYAFKEGDRQRGKNQMAVIKGVINKALSPELLKNYSSVLSSIQGCFETNISYEEIARLLQQQLNNGGDWNIVSYSVNGTGDTQKPYSMSQKAYVMIPDESTVQKAEAMMKKVRDGETVSQEEADSATSEAAAADNDTTQAAAEGSTAEAQGETADATQDGTADAQAADGTVAQQ</sequence>
<dbReference type="InterPro" id="IPR050922">
    <property type="entry name" value="LytR/CpsA/Psr_CW_biosynth"/>
</dbReference>
<evidence type="ECO:0000259" key="4">
    <source>
        <dbReference type="Pfam" id="PF03816"/>
    </source>
</evidence>
<reference evidence="5 6" key="1">
    <citation type="submission" date="2019-07" db="EMBL/GenBank/DDBJ databases">
        <authorList>
            <person name="Hibberd C M."/>
            <person name="Gehrig L. J."/>
            <person name="Chang H.-W."/>
            <person name="Venkatesh S."/>
        </authorList>
    </citation>
    <scope>NUCLEOTIDE SEQUENCE [LARGE SCALE GENOMIC DNA]</scope>
    <source>
        <strain evidence="5">Blautia_luti_SSTS_Bg7063</strain>
    </source>
</reference>
<proteinExistence type="inferred from homology"/>
<feature type="transmembrane region" description="Helical" evidence="3">
    <location>
        <begin position="37"/>
        <end position="59"/>
    </location>
</feature>